<keyword evidence="2" id="KW-1185">Reference proteome</keyword>
<comment type="caution">
    <text evidence="1">The sequence shown here is derived from an EMBL/GenBank/DDBJ whole genome shotgun (WGS) entry which is preliminary data.</text>
</comment>
<reference evidence="1 2" key="1">
    <citation type="submission" date="2017-09" db="EMBL/GenBank/DDBJ databases">
        <title>Sphingomonas panjinensis sp.nov., isolated from oil-contaminated soil.</title>
        <authorList>
            <person name="Wang L."/>
            <person name="Chen L."/>
        </authorList>
    </citation>
    <scope>NUCLEOTIDE SEQUENCE [LARGE SCALE GENOMIC DNA]</scope>
    <source>
        <strain evidence="1 2">FW-11</strain>
    </source>
</reference>
<gene>
    <name evidence="1" type="ORF">CLG96_18340</name>
</gene>
<evidence type="ECO:0000313" key="2">
    <source>
        <dbReference type="Proteomes" id="UP000244162"/>
    </source>
</evidence>
<dbReference type="InterPro" id="IPR027056">
    <property type="entry name" value="Gluconate_2DH_su3"/>
</dbReference>
<dbReference type="Pfam" id="PF13618">
    <property type="entry name" value="Gluconate_2-dh3"/>
    <property type="match status" value="1"/>
</dbReference>
<dbReference type="InterPro" id="IPR006311">
    <property type="entry name" value="TAT_signal"/>
</dbReference>
<organism evidence="1 2">
    <name type="scientific">Sphingomonas oleivorans</name>
    <dbReference type="NCBI Taxonomy" id="1735121"/>
    <lineage>
        <taxon>Bacteria</taxon>
        <taxon>Pseudomonadati</taxon>
        <taxon>Pseudomonadota</taxon>
        <taxon>Alphaproteobacteria</taxon>
        <taxon>Sphingomonadales</taxon>
        <taxon>Sphingomonadaceae</taxon>
        <taxon>Sphingomonas</taxon>
    </lineage>
</organism>
<name>A0A2T5FTU3_9SPHN</name>
<dbReference type="OrthoDB" id="8400810at2"/>
<dbReference type="PROSITE" id="PS51318">
    <property type="entry name" value="TAT"/>
    <property type="match status" value="1"/>
</dbReference>
<accession>A0A2T5FTU3</accession>
<dbReference type="EMBL" id="NWBU01000018">
    <property type="protein sequence ID" value="PTQ07489.1"/>
    <property type="molecule type" value="Genomic_DNA"/>
</dbReference>
<dbReference type="AlphaFoldDB" id="A0A2T5FTU3"/>
<protein>
    <submittedName>
        <fullName evidence="1">Gluconate 2-dehydrogenase</fullName>
    </submittedName>
</protein>
<dbReference type="Proteomes" id="UP000244162">
    <property type="component" value="Unassembled WGS sequence"/>
</dbReference>
<evidence type="ECO:0000313" key="1">
    <source>
        <dbReference type="EMBL" id="PTQ07489.1"/>
    </source>
</evidence>
<proteinExistence type="predicted"/>
<sequence>MPDHKPAQHATRRQVLAAGAAPLAATLLPSCHRDGGSGVPRDRRTPAFFKVQEWAFLEAWVDVLIPADADGPGAVEAGIVGFIDRQLAGPYGRGDFWYMAGPHFPDTPATLGYQHPYTPAGLYRRAIATIDGLCRRRSSSGFAEWSTNDRRQLLLDVEGGRFVPADSTLPAFFELALRNSREGYFSDPIHGGNRGMLAWRMISFPGARADFTDWMDQPGRRYPLGPVSIDGRT</sequence>
<dbReference type="RefSeq" id="WP_107970277.1">
    <property type="nucleotide sequence ID" value="NZ_NWBU01000018.1"/>
</dbReference>